<evidence type="ECO:0000256" key="1">
    <source>
        <dbReference type="SAM" id="MobiDB-lite"/>
    </source>
</evidence>
<name>A0A151XGP9_9HYME</name>
<dbReference type="Proteomes" id="UP000075809">
    <property type="component" value="Unassembled WGS sequence"/>
</dbReference>
<gene>
    <name evidence="2" type="ORF">ALC60_01392</name>
</gene>
<sequence length="93" mass="10311">MRRRRWGTPESTMSEAVAKRRANFLSDAEEETCEARGSPGSTQASSTATPRTLAYCPECPEVLEKFVAYLNRTGEQLWNDPESTVIGISSARL</sequence>
<evidence type="ECO:0000313" key="3">
    <source>
        <dbReference type="Proteomes" id="UP000075809"/>
    </source>
</evidence>
<organism evidence="2 3">
    <name type="scientific">Mycetomoellerius zeteki</name>
    <dbReference type="NCBI Taxonomy" id="64791"/>
    <lineage>
        <taxon>Eukaryota</taxon>
        <taxon>Metazoa</taxon>
        <taxon>Ecdysozoa</taxon>
        <taxon>Arthropoda</taxon>
        <taxon>Hexapoda</taxon>
        <taxon>Insecta</taxon>
        <taxon>Pterygota</taxon>
        <taxon>Neoptera</taxon>
        <taxon>Endopterygota</taxon>
        <taxon>Hymenoptera</taxon>
        <taxon>Apocrita</taxon>
        <taxon>Aculeata</taxon>
        <taxon>Formicoidea</taxon>
        <taxon>Formicidae</taxon>
        <taxon>Myrmicinae</taxon>
        <taxon>Mycetomoellerius</taxon>
    </lineage>
</organism>
<dbReference type="AlphaFoldDB" id="A0A151XGP9"/>
<dbReference type="EMBL" id="KQ982148">
    <property type="protein sequence ID" value="KYQ59582.1"/>
    <property type="molecule type" value="Genomic_DNA"/>
</dbReference>
<keyword evidence="3" id="KW-1185">Reference proteome</keyword>
<reference evidence="2 3" key="1">
    <citation type="submission" date="2015-09" db="EMBL/GenBank/DDBJ databases">
        <title>Trachymyrmex zeteki WGS genome.</title>
        <authorList>
            <person name="Nygaard S."/>
            <person name="Hu H."/>
            <person name="Boomsma J."/>
            <person name="Zhang G."/>
        </authorList>
    </citation>
    <scope>NUCLEOTIDE SEQUENCE [LARGE SCALE GENOMIC DNA]</scope>
    <source>
        <strain evidence="2">Tzet28-1</strain>
        <tissue evidence="2">Whole body</tissue>
    </source>
</reference>
<proteinExistence type="predicted"/>
<feature type="compositionally biased region" description="Polar residues" evidence="1">
    <location>
        <begin position="39"/>
        <end position="50"/>
    </location>
</feature>
<feature type="region of interest" description="Disordered" evidence="1">
    <location>
        <begin position="28"/>
        <end position="50"/>
    </location>
</feature>
<accession>A0A151XGP9</accession>
<protein>
    <submittedName>
        <fullName evidence="2">Uncharacterized protein</fullName>
    </submittedName>
</protein>
<evidence type="ECO:0000313" key="2">
    <source>
        <dbReference type="EMBL" id="KYQ59582.1"/>
    </source>
</evidence>